<evidence type="ECO:0000256" key="1">
    <source>
        <dbReference type="SAM" id="SignalP"/>
    </source>
</evidence>
<feature type="chain" id="PRO_5046003866" evidence="1">
    <location>
        <begin position="22"/>
        <end position="49"/>
    </location>
</feature>
<dbReference type="EMBL" id="JBEPTQ010000002">
    <property type="protein sequence ID" value="MET4717859.1"/>
    <property type="molecule type" value="Genomic_DNA"/>
</dbReference>
<dbReference type="Proteomes" id="UP001549291">
    <property type="component" value="Unassembled WGS sequence"/>
</dbReference>
<gene>
    <name evidence="2" type="ORF">ABIF63_001965</name>
</gene>
<keyword evidence="1" id="KW-0732">Signal</keyword>
<evidence type="ECO:0000313" key="3">
    <source>
        <dbReference type="Proteomes" id="UP001549291"/>
    </source>
</evidence>
<evidence type="ECO:0000313" key="2">
    <source>
        <dbReference type="EMBL" id="MET4717859.1"/>
    </source>
</evidence>
<keyword evidence="3" id="KW-1185">Reference proteome</keyword>
<feature type="signal peptide" evidence="1">
    <location>
        <begin position="1"/>
        <end position="21"/>
    </location>
</feature>
<dbReference type="RefSeq" id="WP_158332935.1">
    <property type="nucleotide sequence ID" value="NZ_CP126010.1"/>
</dbReference>
<protein>
    <submittedName>
        <fullName evidence="2">Uncharacterized protein</fullName>
    </submittedName>
</protein>
<sequence length="49" mass="5648">MRVVAAIFVTLLINSSSNIHAHTPHGFVTDQQRGEKYARLDRHFQPLQF</sequence>
<name>A0ABV2RLQ1_BRAJP</name>
<accession>A0ABV2RLQ1</accession>
<reference evidence="2 3" key="1">
    <citation type="submission" date="2024-06" db="EMBL/GenBank/DDBJ databases">
        <title>Genomic Encyclopedia of Type Strains, Phase V (KMG-V): Genome sequencing to study the core and pangenomes of soil and plant-associated prokaryotes.</title>
        <authorList>
            <person name="Whitman W."/>
        </authorList>
    </citation>
    <scope>NUCLEOTIDE SEQUENCE [LARGE SCALE GENOMIC DNA]</scope>
    <source>
        <strain evidence="2 3">USDA 160</strain>
    </source>
</reference>
<comment type="caution">
    <text evidence="2">The sequence shown here is derived from an EMBL/GenBank/DDBJ whole genome shotgun (WGS) entry which is preliminary data.</text>
</comment>
<organism evidence="2 3">
    <name type="scientific">Bradyrhizobium japonicum</name>
    <dbReference type="NCBI Taxonomy" id="375"/>
    <lineage>
        <taxon>Bacteria</taxon>
        <taxon>Pseudomonadati</taxon>
        <taxon>Pseudomonadota</taxon>
        <taxon>Alphaproteobacteria</taxon>
        <taxon>Hyphomicrobiales</taxon>
        <taxon>Nitrobacteraceae</taxon>
        <taxon>Bradyrhizobium</taxon>
    </lineage>
</organism>
<proteinExistence type="predicted"/>